<name>A0ABD0J6F7_9CAEN</name>
<comment type="caution">
    <text evidence="1">The sequence shown here is derived from an EMBL/GenBank/DDBJ whole genome shotgun (WGS) entry which is preliminary data.</text>
</comment>
<dbReference type="EMBL" id="JACVVK020000608">
    <property type="protein sequence ID" value="KAK7463197.1"/>
    <property type="molecule type" value="Genomic_DNA"/>
</dbReference>
<reference evidence="1 2" key="1">
    <citation type="journal article" date="2023" name="Sci. Data">
        <title>Genome assembly of the Korean intertidal mud-creeper Batillaria attramentaria.</title>
        <authorList>
            <person name="Patra A.K."/>
            <person name="Ho P.T."/>
            <person name="Jun S."/>
            <person name="Lee S.J."/>
            <person name="Kim Y."/>
            <person name="Won Y.J."/>
        </authorList>
    </citation>
    <scope>NUCLEOTIDE SEQUENCE [LARGE SCALE GENOMIC DNA]</scope>
    <source>
        <strain evidence="1">Wonlab-2016</strain>
    </source>
</reference>
<dbReference type="AlphaFoldDB" id="A0ABD0J6F7"/>
<keyword evidence="2" id="KW-1185">Reference proteome</keyword>
<evidence type="ECO:0000313" key="1">
    <source>
        <dbReference type="EMBL" id="KAK7463197.1"/>
    </source>
</evidence>
<evidence type="ECO:0000313" key="2">
    <source>
        <dbReference type="Proteomes" id="UP001519460"/>
    </source>
</evidence>
<gene>
    <name evidence="1" type="ORF">BaRGS_00038256</name>
</gene>
<dbReference type="Proteomes" id="UP001519460">
    <property type="component" value="Unassembled WGS sequence"/>
</dbReference>
<proteinExistence type="predicted"/>
<protein>
    <submittedName>
        <fullName evidence="1">Uncharacterized protein</fullName>
    </submittedName>
</protein>
<organism evidence="1 2">
    <name type="scientific">Batillaria attramentaria</name>
    <dbReference type="NCBI Taxonomy" id="370345"/>
    <lineage>
        <taxon>Eukaryota</taxon>
        <taxon>Metazoa</taxon>
        <taxon>Spiralia</taxon>
        <taxon>Lophotrochozoa</taxon>
        <taxon>Mollusca</taxon>
        <taxon>Gastropoda</taxon>
        <taxon>Caenogastropoda</taxon>
        <taxon>Sorbeoconcha</taxon>
        <taxon>Cerithioidea</taxon>
        <taxon>Batillariidae</taxon>
        <taxon>Batillaria</taxon>
    </lineage>
</organism>
<feature type="non-terminal residue" evidence="1">
    <location>
        <position position="89"/>
    </location>
</feature>
<sequence>RDPPENTVVGDLFWFPRLSQGGALTPILFPARRVLVARRCWFTYRQWSPPSVVTCISGHLHQWSPASVVTSISGHLHQWSPASVVTSIS</sequence>
<feature type="non-terminal residue" evidence="1">
    <location>
        <position position="1"/>
    </location>
</feature>
<accession>A0ABD0J6F7</accession>